<evidence type="ECO:0000313" key="5">
    <source>
        <dbReference type="Proteomes" id="UP000251993"/>
    </source>
</evidence>
<reference evidence="4 5" key="1">
    <citation type="submission" date="2018-07" db="EMBL/GenBank/DDBJ databases">
        <title>Genome sequencing of Runella.</title>
        <authorList>
            <person name="Baek M.-G."/>
            <person name="Yi H."/>
        </authorList>
    </citation>
    <scope>NUCLEOTIDE SEQUENCE [LARGE SCALE GENOMIC DNA]</scope>
    <source>
        <strain evidence="4 5">HYN0085</strain>
    </source>
</reference>
<dbReference type="Proteomes" id="UP000251993">
    <property type="component" value="Chromosome"/>
</dbReference>
<keyword evidence="2" id="KW-1133">Transmembrane helix</keyword>
<feature type="transmembrane region" description="Helical" evidence="2">
    <location>
        <begin position="243"/>
        <end position="262"/>
    </location>
</feature>
<dbReference type="InterPro" id="IPR010559">
    <property type="entry name" value="Sig_transdc_His_kin_internal"/>
</dbReference>
<dbReference type="Gene3D" id="3.30.565.10">
    <property type="entry name" value="Histidine kinase-like ATPase, C-terminal domain"/>
    <property type="match status" value="1"/>
</dbReference>
<sequence length="478" mass="53735">MKSASRDQIYEDLKNARSNFRKTELEGIDLSGMDLSGADFRFSDLSGVNFSNSILKKTNLSFSNLDDANFENADLTDANLSFSSLVETNLTNAKIAGANFSFSGISKRNPADRFASLTHFLYRTGWFGTVIGIFIGAFIFYGVSAVIYFTHQILTASDPRLAMLNQYIVGNNISGGIITVLITNWLSSPLEKYFKAAWLQHFALSLIVGIGYLGLITFSYFQFGDKIITDVLEKFPNQVTNSAPWYVYVLCPIFVANVFHYFQKQGKQLTLIITEQELQLSELEKSKTKAELEALQAKINPHFLYNSLNSIASLVHIDPDKAEQMTLLLSKLFRYVTNKKADYFDSLDNELEMVATYLEIEQVRFGDRLSFKIIVRDETLRNLPVPRFLIQPVVENAIKHGIARIADRGVIEVRVTKEQNLLRITVHDNGPSFPEPISGGYGLQSVQNKLKLLYGDKAAVSLQNLPLKQVILELPFAP</sequence>
<dbReference type="KEGG" id="run:DR864_16350"/>
<dbReference type="InterPro" id="IPR003594">
    <property type="entry name" value="HATPase_dom"/>
</dbReference>
<protein>
    <submittedName>
        <fullName evidence="4">Histidine kinase</fullName>
    </submittedName>
</protein>
<keyword evidence="2" id="KW-0472">Membrane</keyword>
<dbReference type="SUPFAM" id="SSF55874">
    <property type="entry name" value="ATPase domain of HSP90 chaperone/DNA topoisomerase II/histidine kinase"/>
    <property type="match status" value="1"/>
</dbReference>
<keyword evidence="4" id="KW-0808">Transferase</keyword>
<evidence type="ECO:0000256" key="2">
    <source>
        <dbReference type="SAM" id="Phobius"/>
    </source>
</evidence>
<dbReference type="SMART" id="SM00387">
    <property type="entry name" value="HATPase_c"/>
    <property type="match status" value="1"/>
</dbReference>
<dbReference type="RefSeq" id="WP_114067994.1">
    <property type="nucleotide sequence ID" value="NZ_CP030850.1"/>
</dbReference>
<dbReference type="InterPro" id="IPR036890">
    <property type="entry name" value="HATPase_C_sf"/>
</dbReference>
<name>A0A344TKN9_9BACT</name>
<dbReference type="Pfam" id="PF00805">
    <property type="entry name" value="Pentapeptide"/>
    <property type="match status" value="1"/>
</dbReference>
<feature type="coiled-coil region" evidence="1">
    <location>
        <begin position="273"/>
        <end position="300"/>
    </location>
</feature>
<dbReference type="Pfam" id="PF06580">
    <property type="entry name" value="His_kinase"/>
    <property type="match status" value="1"/>
</dbReference>
<keyword evidence="2" id="KW-0812">Transmembrane</keyword>
<dbReference type="GO" id="GO:0016020">
    <property type="term" value="C:membrane"/>
    <property type="evidence" value="ECO:0007669"/>
    <property type="project" value="InterPro"/>
</dbReference>
<keyword evidence="5" id="KW-1185">Reference proteome</keyword>
<feature type="transmembrane region" description="Helical" evidence="2">
    <location>
        <begin position="126"/>
        <end position="148"/>
    </location>
</feature>
<evidence type="ECO:0000259" key="3">
    <source>
        <dbReference type="SMART" id="SM00387"/>
    </source>
</evidence>
<feature type="transmembrane region" description="Helical" evidence="2">
    <location>
        <begin position="168"/>
        <end position="186"/>
    </location>
</feature>
<dbReference type="PANTHER" id="PTHR34220">
    <property type="entry name" value="SENSOR HISTIDINE KINASE YPDA"/>
    <property type="match status" value="1"/>
</dbReference>
<dbReference type="InterPro" id="IPR001646">
    <property type="entry name" value="5peptide_repeat"/>
</dbReference>
<organism evidence="4 5">
    <name type="scientific">Runella rosea</name>
    <dbReference type="NCBI Taxonomy" id="2259595"/>
    <lineage>
        <taxon>Bacteria</taxon>
        <taxon>Pseudomonadati</taxon>
        <taxon>Bacteroidota</taxon>
        <taxon>Cytophagia</taxon>
        <taxon>Cytophagales</taxon>
        <taxon>Spirosomataceae</taxon>
        <taxon>Runella</taxon>
    </lineage>
</organism>
<keyword evidence="4" id="KW-0418">Kinase</keyword>
<dbReference type="SUPFAM" id="SSF141571">
    <property type="entry name" value="Pentapeptide repeat-like"/>
    <property type="match status" value="1"/>
</dbReference>
<dbReference type="InterPro" id="IPR050640">
    <property type="entry name" value="Bact_2-comp_sensor_kinase"/>
</dbReference>
<proteinExistence type="predicted"/>
<dbReference type="EMBL" id="CP030850">
    <property type="protein sequence ID" value="AXE19210.1"/>
    <property type="molecule type" value="Genomic_DNA"/>
</dbReference>
<gene>
    <name evidence="4" type="ORF">DR864_16350</name>
</gene>
<dbReference type="Gene3D" id="2.160.20.80">
    <property type="entry name" value="E3 ubiquitin-protein ligase SopA"/>
    <property type="match status" value="1"/>
</dbReference>
<dbReference type="PANTHER" id="PTHR34220:SF7">
    <property type="entry name" value="SENSOR HISTIDINE KINASE YPDA"/>
    <property type="match status" value="1"/>
</dbReference>
<feature type="domain" description="Histidine kinase/HSP90-like ATPase" evidence="3">
    <location>
        <begin position="381"/>
        <end position="478"/>
    </location>
</feature>
<dbReference type="GO" id="GO:0000155">
    <property type="term" value="F:phosphorelay sensor kinase activity"/>
    <property type="evidence" value="ECO:0007669"/>
    <property type="project" value="InterPro"/>
</dbReference>
<dbReference type="OrthoDB" id="9792992at2"/>
<keyword evidence="1" id="KW-0175">Coiled coil</keyword>
<evidence type="ECO:0000313" key="4">
    <source>
        <dbReference type="EMBL" id="AXE19210.1"/>
    </source>
</evidence>
<feature type="transmembrane region" description="Helical" evidence="2">
    <location>
        <begin position="198"/>
        <end position="223"/>
    </location>
</feature>
<accession>A0A344TKN9</accession>
<evidence type="ECO:0000256" key="1">
    <source>
        <dbReference type="SAM" id="Coils"/>
    </source>
</evidence>
<dbReference type="AlphaFoldDB" id="A0A344TKN9"/>